<sequence length="343" mass="35833">MNPLSRLARAWRTATVLALALAGLAGCDSSSRIEPYVPTRMMSFGDDLSAVNADGRKYFVNVVDSSNVVNCSAVSSWNQIVANGFGLTMPGCPVSPATPATGFNGAVAGARVDAIKLQVDARLNEFVPSTLVTIQGGMWDVLDAYLLAKTATDLQPIYNQIVTKANVLSAAVNSATRQGQGARVVYIAVPDLGLSPLAIQDQAAGSCGVRDCRALLTELSARFNSIFRVGIYQEVVYGPGVTNDGRYAAFVDGEGWTRTLVASVLGDSNGTKNDVYGLDQVTSAACPVVVGGLNDDISACDTADLVAGVSAAAYLWAASVHPGQAWHLQVGTIALARARNNPF</sequence>
<evidence type="ECO:0000313" key="3">
    <source>
        <dbReference type="Proteomes" id="UP000293433"/>
    </source>
</evidence>
<dbReference type="Gene3D" id="3.40.50.1110">
    <property type="entry name" value="SGNH hydrolase"/>
    <property type="match status" value="1"/>
</dbReference>
<dbReference type="GO" id="GO:0016788">
    <property type="term" value="F:hydrolase activity, acting on ester bonds"/>
    <property type="evidence" value="ECO:0007669"/>
    <property type="project" value="UniProtKB-ARBA"/>
</dbReference>
<accession>A0A4Q7L8R8</accession>
<gene>
    <name evidence="2" type="ORF">EV685_3860</name>
</gene>
<dbReference type="PROSITE" id="PS51257">
    <property type="entry name" value="PROKAR_LIPOPROTEIN"/>
    <property type="match status" value="1"/>
</dbReference>
<keyword evidence="3" id="KW-1185">Reference proteome</keyword>
<dbReference type="RefSeq" id="WP_130483679.1">
    <property type="nucleotide sequence ID" value="NZ_SGWV01000013.1"/>
</dbReference>
<evidence type="ECO:0000313" key="2">
    <source>
        <dbReference type="EMBL" id="RZS46829.1"/>
    </source>
</evidence>
<organism evidence="2 3">
    <name type="scientific">Sphaerotilus mobilis</name>
    <dbReference type="NCBI Taxonomy" id="47994"/>
    <lineage>
        <taxon>Bacteria</taxon>
        <taxon>Pseudomonadati</taxon>
        <taxon>Pseudomonadota</taxon>
        <taxon>Betaproteobacteria</taxon>
        <taxon>Burkholderiales</taxon>
        <taxon>Sphaerotilaceae</taxon>
        <taxon>Sphaerotilus</taxon>
    </lineage>
</organism>
<proteinExistence type="predicted"/>
<dbReference type="OrthoDB" id="9148933at2"/>
<dbReference type="InterPro" id="IPR036514">
    <property type="entry name" value="SGNH_hydro_sf"/>
</dbReference>
<protein>
    <recommendedName>
        <fullName evidence="4">Phospholipase/lecithinase/hemolysin</fullName>
    </recommendedName>
</protein>
<name>A0A4Q7L8R8_9BURK</name>
<dbReference type="EMBL" id="SGWV01000013">
    <property type="protein sequence ID" value="RZS46829.1"/>
    <property type="molecule type" value="Genomic_DNA"/>
</dbReference>
<feature type="signal peptide" evidence="1">
    <location>
        <begin position="1"/>
        <end position="25"/>
    </location>
</feature>
<evidence type="ECO:0008006" key="4">
    <source>
        <dbReference type="Google" id="ProtNLM"/>
    </source>
</evidence>
<reference evidence="2 3" key="1">
    <citation type="submission" date="2019-02" db="EMBL/GenBank/DDBJ databases">
        <title>Genomic Encyclopedia of Type Strains, Phase IV (KMG-IV): sequencing the most valuable type-strain genomes for metagenomic binning, comparative biology and taxonomic classification.</title>
        <authorList>
            <person name="Goeker M."/>
        </authorList>
    </citation>
    <scope>NUCLEOTIDE SEQUENCE [LARGE SCALE GENOMIC DNA]</scope>
    <source>
        <strain evidence="2 3">DSM 10617</strain>
    </source>
</reference>
<dbReference type="Proteomes" id="UP000293433">
    <property type="component" value="Unassembled WGS sequence"/>
</dbReference>
<dbReference type="AlphaFoldDB" id="A0A4Q7L8R8"/>
<evidence type="ECO:0000256" key="1">
    <source>
        <dbReference type="SAM" id="SignalP"/>
    </source>
</evidence>
<keyword evidence="1" id="KW-0732">Signal</keyword>
<comment type="caution">
    <text evidence="2">The sequence shown here is derived from an EMBL/GenBank/DDBJ whole genome shotgun (WGS) entry which is preliminary data.</text>
</comment>
<feature type="chain" id="PRO_5020899559" description="Phospholipase/lecithinase/hemolysin" evidence="1">
    <location>
        <begin position="26"/>
        <end position="343"/>
    </location>
</feature>